<dbReference type="InterPro" id="IPR024836">
    <property type="entry name" value="JAKMIP"/>
</dbReference>
<dbReference type="GO" id="GO:0019900">
    <property type="term" value="F:kinase binding"/>
    <property type="evidence" value="ECO:0007669"/>
    <property type="project" value="InterPro"/>
</dbReference>
<feature type="region of interest" description="Disordered" evidence="4">
    <location>
        <begin position="458"/>
        <end position="487"/>
    </location>
</feature>
<evidence type="ECO:0000313" key="6">
    <source>
        <dbReference type="EMBL" id="KAI1888298.1"/>
    </source>
</evidence>
<sequence length="844" mass="98294">MSSAPTSKKTRGKGDKPEATMDTLQAANEELRTKLTDIQIEFQQEKGKVSKLREKLQEVKQNRELEQHKHTVLVTDLKAKLHEEKMRELQAVREGLVRQHEQELARAIKIRDGEVQRLQSLVNVLRDGAADKVKSALLGEAREEARRAFDCERLRMQQEILELKAARKQTEEALANVMQADKAKAADLRTAYQAHQDEVSRIKRDCERDIRRLMDEIKGKDRVVLALEKELGLQAGYAQKLLLQKEALDEQLVQVKEAERHHGSPKREVAPALGETTDCILGQDVQMDERDVRRFQLKIAELHAVIRKLEDRNTLLADERNELLKRVREAESQMKPLVEKNKRMSKKNEDLLQTLQRMEEKLKNLTREHAEMKEKVQTQTQPSLKRPSSLNDLSHTHEEQEIEFLKLQVAEQRCIIDELTLERDRLIITKKKRKGVKLTKRHVVETYFGFDEESVDSETSSLTSYTTDRTDRTPATPEEDLEEGISREESELRFRQLTREYQALQRAYALLQEQVGGTLDAEREARTREQLQADLTRCQAKIEDLEKSLAERGQDSKWVEEKQYLIRTNQELLEKIMKLELDESRLKTEVQDARDQNELLEFRVLELEERERRSPAFNLHIAAFSENSGSALQLHCHQEGIMDVVIPELMKKLDILGDNGNLRNEEQVAVIQAGTVLSLCEKWLKQIDSTEAALTQKMIDLENEKDLFSKQKGYLEEELDYRKQALDQAYMRIQELEATLYNALQQDPGSGVGESLTERQQEELRIAVEKLRRQILRQSREFDSQILQERMELLHQAQQRVRELENRIEIQKRQIKEIEEKPLFFGLNYPSMAKQQVLKRSHGT</sequence>
<evidence type="ECO:0000256" key="2">
    <source>
        <dbReference type="ARBA" id="ARBA00023054"/>
    </source>
</evidence>
<keyword evidence="7" id="KW-1185">Reference proteome</keyword>
<feature type="coiled-coil region" evidence="3">
    <location>
        <begin position="684"/>
        <end position="821"/>
    </location>
</feature>
<dbReference type="GO" id="GO:0008017">
    <property type="term" value="F:microtubule binding"/>
    <property type="evidence" value="ECO:0007669"/>
    <property type="project" value="InterPro"/>
</dbReference>
<comment type="similarity">
    <text evidence="1">Belongs to the JAKMIP family.</text>
</comment>
<accession>A0A8T3D0X4</accession>
<dbReference type="InterPro" id="IPR031994">
    <property type="entry name" value="JAKMIP_C"/>
</dbReference>
<evidence type="ECO:0000256" key="1">
    <source>
        <dbReference type="ARBA" id="ARBA00005239"/>
    </source>
</evidence>
<feature type="coiled-coil region" evidence="3">
    <location>
        <begin position="487"/>
        <end position="610"/>
    </location>
</feature>
<evidence type="ECO:0000259" key="5">
    <source>
        <dbReference type="Pfam" id="PF16034"/>
    </source>
</evidence>
<protein>
    <recommendedName>
        <fullName evidence="5">Janus kinase and microtubule-interacting protein C-terminal domain-containing protein</fullName>
    </recommendedName>
</protein>
<feature type="compositionally biased region" description="Polar residues" evidence="4">
    <location>
        <begin position="377"/>
        <end position="391"/>
    </location>
</feature>
<feature type="region of interest" description="Disordered" evidence="4">
    <location>
        <begin position="372"/>
        <end position="391"/>
    </location>
</feature>
<evidence type="ECO:0000313" key="7">
    <source>
        <dbReference type="Proteomes" id="UP000829720"/>
    </source>
</evidence>
<dbReference type="AlphaFoldDB" id="A0A8T3D0X4"/>
<evidence type="ECO:0000256" key="4">
    <source>
        <dbReference type="SAM" id="MobiDB-lite"/>
    </source>
</evidence>
<comment type="caution">
    <text evidence="6">The sequence shown here is derived from an EMBL/GenBank/DDBJ whole genome shotgun (WGS) entry which is preliminary data.</text>
</comment>
<name>A0A8T3D0X4_9TELE</name>
<dbReference type="PANTHER" id="PTHR18935">
    <property type="entry name" value="GOLGIN SUBFAMILY A MEMBER 4-LIKE ISOFORM X1"/>
    <property type="match status" value="1"/>
</dbReference>
<keyword evidence="2 3" id="KW-0175">Coiled coil</keyword>
<dbReference type="OrthoDB" id="6424487at2759"/>
<dbReference type="PANTHER" id="PTHR18935:SF6">
    <property type="entry name" value="JANUS KINASE AND MICROTUBULE-INTERACTING PROTEIN 1"/>
    <property type="match status" value="1"/>
</dbReference>
<dbReference type="EMBL" id="JAERUA010000017">
    <property type="protein sequence ID" value="KAI1888298.1"/>
    <property type="molecule type" value="Genomic_DNA"/>
</dbReference>
<evidence type="ECO:0000256" key="3">
    <source>
        <dbReference type="SAM" id="Coils"/>
    </source>
</evidence>
<dbReference type="Pfam" id="PF16034">
    <property type="entry name" value="JAKMIP_CC3"/>
    <property type="match status" value="1"/>
</dbReference>
<dbReference type="GO" id="GO:0050811">
    <property type="term" value="F:GABA receptor binding"/>
    <property type="evidence" value="ECO:0007669"/>
    <property type="project" value="TreeGrafter"/>
</dbReference>
<gene>
    <name evidence="6" type="ORF">AGOR_G00183580</name>
</gene>
<feature type="region of interest" description="Disordered" evidence="4">
    <location>
        <begin position="1"/>
        <end position="23"/>
    </location>
</feature>
<organism evidence="6 7">
    <name type="scientific">Albula goreensis</name>
    <dbReference type="NCBI Taxonomy" id="1534307"/>
    <lineage>
        <taxon>Eukaryota</taxon>
        <taxon>Metazoa</taxon>
        <taxon>Chordata</taxon>
        <taxon>Craniata</taxon>
        <taxon>Vertebrata</taxon>
        <taxon>Euteleostomi</taxon>
        <taxon>Actinopterygii</taxon>
        <taxon>Neopterygii</taxon>
        <taxon>Teleostei</taxon>
        <taxon>Albuliformes</taxon>
        <taxon>Albulidae</taxon>
        <taxon>Albula</taxon>
    </lineage>
</organism>
<feature type="coiled-coil region" evidence="3">
    <location>
        <begin position="151"/>
        <end position="258"/>
    </location>
</feature>
<dbReference type="Proteomes" id="UP000829720">
    <property type="component" value="Unassembled WGS sequence"/>
</dbReference>
<reference evidence="6" key="1">
    <citation type="submission" date="2021-01" db="EMBL/GenBank/DDBJ databases">
        <authorList>
            <person name="Zahm M."/>
            <person name="Roques C."/>
            <person name="Cabau C."/>
            <person name="Klopp C."/>
            <person name="Donnadieu C."/>
            <person name="Jouanno E."/>
            <person name="Lampietro C."/>
            <person name="Louis A."/>
            <person name="Herpin A."/>
            <person name="Echchiki A."/>
            <person name="Berthelot C."/>
            <person name="Parey E."/>
            <person name="Roest-Crollius H."/>
            <person name="Braasch I."/>
            <person name="Postlethwait J."/>
            <person name="Bobe J."/>
            <person name="Montfort J."/>
            <person name="Bouchez O."/>
            <person name="Begum T."/>
            <person name="Mejri S."/>
            <person name="Adams A."/>
            <person name="Chen W.-J."/>
            <person name="Guiguen Y."/>
        </authorList>
    </citation>
    <scope>NUCLEOTIDE SEQUENCE</scope>
    <source>
        <tissue evidence="6">Blood</tissue>
    </source>
</reference>
<proteinExistence type="inferred from homology"/>
<feature type="domain" description="Janus kinase and microtubule-interacting protein C-terminal" evidence="5">
    <location>
        <begin position="422"/>
        <end position="618"/>
    </location>
</feature>